<sequence>MAYSSVFCNICNLKALHLPVASAHRAQTGVPHTGGGGPQSGTRALSTRCNGVGECGPIQFCDVWGSRFLRDGRWARASCDGAECGPRATLPRPPAPATLYCYLSQNHSYSTIFSLYTVHRTSVLSTAPKHVSNKGERAGVSQASPFQSPKGKPRKAERTTPHKEKLGPRTHSKGHRVWSSRGPAAQGQHAHGRESANARSQLGASELRPCVCGLLELVERRWQWWGWCWSNGASPPHRASPAHAASTQRAVPHAAHSSSLVALSSPHTRMRRTPVGAAPGPLCSRWCVQVQGSDGVRDSLGTGAGWQREDPAMRSRALQCRALGDRLPARFTETAFFLQNFLLPLPAYPSTSFSPSLLPLRLTRGSSTFFNSSIQPVVTTKQTPPLLSLRQSLLPLPPLSSCTHITHTSALPPSPLPLFLKMPGALPPSPRPPTIQRIPEGSS</sequence>
<feature type="compositionally biased region" description="Basic and acidic residues" evidence="1">
    <location>
        <begin position="154"/>
        <end position="167"/>
    </location>
</feature>
<evidence type="ECO:0000313" key="3">
    <source>
        <dbReference type="Proteomes" id="UP000283509"/>
    </source>
</evidence>
<evidence type="ECO:0000256" key="1">
    <source>
        <dbReference type="SAM" id="MobiDB-lite"/>
    </source>
</evidence>
<reference evidence="2 3" key="2">
    <citation type="submission" date="2019-01" db="EMBL/GenBank/DDBJ databases">
        <title>The decoding of complex shrimp genome reveals the adaptation for benthos swimmer, frequently molting mechanism and breeding impact on genome.</title>
        <authorList>
            <person name="Sun Y."/>
            <person name="Gao Y."/>
            <person name="Yu Y."/>
        </authorList>
    </citation>
    <scope>NUCLEOTIDE SEQUENCE [LARGE SCALE GENOMIC DNA]</scope>
    <source>
        <tissue evidence="2">Muscle</tissue>
    </source>
</reference>
<keyword evidence="3" id="KW-1185">Reference proteome</keyword>
<feature type="region of interest" description="Disordered" evidence="1">
    <location>
        <begin position="235"/>
        <end position="268"/>
    </location>
</feature>
<gene>
    <name evidence="2" type="ORF">C7M84_022404</name>
</gene>
<dbReference type="Proteomes" id="UP000283509">
    <property type="component" value="Unassembled WGS sequence"/>
</dbReference>
<feature type="region of interest" description="Disordered" evidence="1">
    <location>
        <begin position="423"/>
        <end position="443"/>
    </location>
</feature>
<comment type="caution">
    <text evidence="2">The sequence shown here is derived from an EMBL/GenBank/DDBJ whole genome shotgun (WGS) entry which is preliminary data.</text>
</comment>
<reference evidence="2 3" key="1">
    <citation type="submission" date="2018-04" db="EMBL/GenBank/DDBJ databases">
        <authorList>
            <person name="Zhang X."/>
            <person name="Yuan J."/>
            <person name="Li F."/>
            <person name="Xiang J."/>
        </authorList>
    </citation>
    <scope>NUCLEOTIDE SEQUENCE [LARGE SCALE GENOMIC DNA]</scope>
    <source>
        <tissue evidence="2">Muscle</tissue>
    </source>
</reference>
<protein>
    <submittedName>
        <fullName evidence="2">Uncharacterized protein</fullName>
    </submittedName>
</protein>
<feature type="compositionally biased region" description="Low complexity" evidence="1">
    <location>
        <begin position="235"/>
        <end position="266"/>
    </location>
</feature>
<feature type="compositionally biased region" description="Basic residues" evidence="1">
    <location>
        <begin position="168"/>
        <end position="178"/>
    </location>
</feature>
<dbReference type="EMBL" id="QCYY01000547">
    <property type="protein sequence ID" value="ROT84408.1"/>
    <property type="molecule type" value="Genomic_DNA"/>
</dbReference>
<feature type="region of interest" description="Disordered" evidence="1">
    <location>
        <begin position="128"/>
        <end position="200"/>
    </location>
</feature>
<name>A0A3R7Q2N3_PENVA</name>
<accession>A0A3R7Q2N3</accession>
<evidence type="ECO:0000313" key="2">
    <source>
        <dbReference type="EMBL" id="ROT84408.1"/>
    </source>
</evidence>
<organism evidence="2 3">
    <name type="scientific">Penaeus vannamei</name>
    <name type="common">Whiteleg shrimp</name>
    <name type="synonym">Litopenaeus vannamei</name>
    <dbReference type="NCBI Taxonomy" id="6689"/>
    <lineage>
        <taxon>Eukaryota</taxon>
        <taxon>Metazoa</taxon>
        <taxon>Ecdysozoa</taxon>
        <taxon>Arthropoda</taxon>
        <taxon>Crustacea</taxon>
        <taxon>Multicrustacea</taxon>
        <taxon>Malacostraca</taxon>
        <taxon>Eumalacostraca</taxon>
        <taxon>Eucarida</taxon>
        <taxon>Decapoda</taxon>
        <taxon>Dendrobranchiata</taxon>
        <taxon>Penaeoidea</taxon>
        <taxon>Penaeidae</taxon>
        <taxon>Penaeus</taxon>
    </lineage>
</organism>
<dbReference type="AlphaFoldDB" id="A0A3R7Q2N3"/>
<proteinExistence type="predicted"/>